<comment type="caution">
    <text evidence="2">The sequence shown here is derived from an EMBL/GenBank/DDBJ whole genome shotgun (WGS) entry which is preliminary data.</text>
</comment>
<dbReference type="EMBL" id="LQRC01000037">
    <property type="protein sequence ID" value="KXT74312.1"/>
    <property type="molecule type" value="Genomic_DNA"/>
</dbReference>
<organism evidence="2 3">
    <name type="scientific">Streptococcus gordonii</name>
    <dbReference type="NCBI Taxonomy" id="1302"/>
    <lineage>
        <taxon>Bacteria</taxon>
        <taxon>Bacillati</taxon>
        <taxon>Bacillota</taxon>
        <taxon>Bacilli</taxon>
        <taxon>Lactobacillales</taxon>
        <taxon>Streptococcaceae</taxon>
        <taxon>Streptococcus</taxon>
    </lineage>
</organism>
<dbReference type="PANTHER" id="PTHR39203">
    <property type="entry name" value="CYTOPLASMIC PROTEIN-RELATED"/>
    <property type="match status" value="1"/>
</dbReference>
<name>A0A139NEL8_STRGN</name>
<dbReference type="InterPro" id="IPR009326">
    <property type="entry name" value="DUF984"/>
</dbReference>
<dbReference type="CDD" id="cd06553">
    <property type="entry name" value="ASCH_Ef3133_like"/>
    <property type="match status" value="1"/>
</dbReference>
<dbReference type="InterPro" id="IPR015947">
    <property type="entry name" value="PUA-like_sf"/>
</dbReference>
<dbReference type="SMART" id="SM01022">
    <property type="entry name" value="ASCH"/>
    <property type="match status" value="1"/>
</dbReference>
<dbReference type="Gene3D" id="3.10.400.10">
    <property type="entry name" value="Sulfate adenylyltransferase"/>
    <property type="match status" value="1"/>
</dbReference>
<dbReference type="AlphaFoldDB" id="A0A139NEL8"/>
<gene>
    <name evidence="2" type="ORF">SGODD07_00226</name>
</gene>
<feature type="domain" description="ASCH" evidence="1">
    <location>
        <begin position="24"/>
        <end position="144"/>
    </location>
</feature>
<dbReference type="Proteomes" id="UP000070096">
    <property type="component" value="Unassembled WGS sequence"/>
</dbReference>
<sequence>MTPKEMWQAYKKINPKIGDDIDAWAFGAEPDQLAELVLRGQKTATASAYELYKLENEPLPQAGSFDVILDSQDRAVCIVEITKVTVLPFNEVSADHAFKEGEGDKSLAYWQQVHQAFFTESLAEAGLEFSQEMGVVLEEFRKVYPLDEV</sequence>
<dbReference type="PATRIC" id="fig|1302.21.peg.252"/>
<dbReference type="SUPFAM" id="SSF88697">
    <property type="entry name" value="PUA domain-like"/>
    <property type="match status" value="1"/>
</dbReference>
<dbReference type="PANTHER" id="PTHR39203:SF1">
    <property type="entry name" value="CYTOPLASMIC PROTEIN"/>
    <property type="match status" value="1"/>
</dbReference>
<evidence type="ECO:0000313" key="2">
    <source>
        <dbReference type="EMBL" id="KXT74312.1"/>
    </source>
</evidence>
<evidence type="ECO:0000259" key="1">
    <source>
        <dbReference type="SMART" id="SM01022"/>
    </source>
</evidence>
<evidence type="ECO:0000313" key="3">
    <source>
        <dbReference type="Proteomes" id="UP000070096"/>
    </source>
</evidence>
<dbReference type="InterPro" id="IPR007374">
    <property type="entry name" value="ASCH_domain"/>
</dbReference>
<dbReference type="Pfam" id="PF04266">
    <property type="entry name" value="ASCH"/>
    <property type="match status" value="1"/>
</dbReference>
<dbReference type="PIRSF" id="PIRSF021320">
    <property type="entry name" value="DUF984"/>
    <property type="match status" value="1"/>
</dbReference>
<accession>A0A139NEL8</accession>
<proteinExistence type="predicted"/>
<protein>
    <recommendedName>
        <fullName evidence="1">ASCH domain-containing protein</fullName>
    </recommendedName>
</protein>
<reference evidence="2 3" key="1">
    <citation type="submission" date="2016-01" db="EMBL/GenBank/DDBJ databases">
        <title>Highly variable Streptococcus oralis are common among viridans streptococci isolated from primates.</title>
        <authorList>
            <person name="Denapaite D."/>
            <person name="Rieger M."/>
            <person name="Koendgen S."/>
            <person name="Brueckner R."/>
            <person name="Ochigava I."/>
            <person name="Kappeler P."/>
            <person name="Maetz-Rensing K."/>
            <person name="Leendertz F."/>
            <person name="Hakenbeck R."/>
        </authorList>
    </citation>
    <scope>NUCLEOTIDE SEQUENCE [LARGE SCALE GENOMIC DNA]</scope>
    <source>
        <strain evidence="2 3">DD07</strain>
    </source>
</reference>